<keyword evidence="12" id="KW-1133">Transmembrane helix</keyword>
<dbReference type="GO" id="GO:0006310">
    <property type="term" value="P:DNA recombination"/>
    <property type="evidence" value="ECO:0007669"/>
    <property type="project" value="UniProtKB-KW"/>
</dbReference>
<comment type="similarity">
    <text evidence="2">Belongs to the SLX4 family.</text>
</comment>
<keyword evidence="8" id="KW-0234">DNA repair</keyword>
<feature type="region of interest" description="Disordered" evidence="11">
    <location>
        <begin position="1143"/>
        <end position="1244"/>
    </location>
</feature>
<feature type="region of interest" description="Disordered" evidence="11">
    <location>
        <begin position="1040"/>
        <end position="1088"/>
    </location>
</feature>
<evidence type="ECO:0000256" key="12">
    <source>
        <dbReference type="SAM" id="Phobius"/>
    </source>
</evidence>
<dbReference type="GO" id="GO:0033557">
    <property type="term" value="C:Slx1-Slx4 complex"/>
    <property type="evidence" value="ECO:0007669"/>
    <property type="project" value="InterPro"/>
</dbReference>
<dbReference type="GO" id="GO:0006260">
    <property type="term" value="P:DNA replication"/>
    <property type="evidence" value="ECO:0007669"/>
    <property type="project" value="InterPro"/>
</dbReference>
<keyword evidence="15" id="KW-1185">Reference proteome</keyword>
<sequence length="1304" mass="149184">MIRLRKISLVNDIRKNRTPLYYWSLATGFITTASLVTLSYFVYSYRIKKRTKEAIEKGETERIVSPQGLSSQEIQKALDLFEKQRVHDQIQIDNFERYKRLRKQRREQEVKSILSKRQKNLHEQQQTFIQKNIDENSKRNNYLVDKFIVKKPTNSSKENIPKPTVPKLRSPKKKTPLEIDDDDDDFISTKKRLKVAIQPVPMKVDPIKECLEGIISKIEQNDATCPICNQILTNLSAIDQREQHVNRCLEESQMNNIEAKQQKSLLSYPKFSMTSRKPSSTSSSNFKCQICGTTFNVKRTYLSHLKKCSNQNSVQLKHIVNFAANVETTEKKKAPAQIRNRIIKMEVPVTEDDEQQQLAIALSASIKTATEPPNAFDILQAASKKLKTIDLSTTPLWNVSIEDKLKLSSTRLSNICERLISIDSSSINSYQFSPSSLLSLSQSQFGAVDWWNITTTNPQDDEIMMDLHRDNDEDDDSDRTESYTPPPLDITNTSNQSSEKENQYKQHTTVQKEQSIIVLDDSFNQVSISRQDDHEPIDNYWDQWPLVMNDINNEEVSKLYAIPDVDIPPSPPRPIVPSSMSQNNILDILTAPSPSYNANPVRKSVARKAPVKRRKKKKKSMTEYRPPSPFSPKPDYKSMDIEQIKKHAMKYGLSTSLSKGRLVKILDEIYNVTHQYETDTDFEFDIDDNNSLEVAAPKKDLSHTPPTPAVKNETKKSKKRSAIHQMSSSDETNDHSPPKIKKTIAISTADNLVNNSQSNEDEEHDDDETNADHEGRFLELTVYELSSSAASSSSLSISDTPPARLPNLSPSKQSPVEMASQSSATKQSKSKISTSDSDLPSCKKAAKRPKLETPTLPLKEIVRNYIESNPSLHARVLCYEPVDFEEFHKQMKADLNLKIQSKELMQCLDDQCITFTLRSRKGAFTSMSTLPPTTISTKKEKNEEQFELEQEFILRMPPGEYATRLHDLIESGDEKIRERLFIDLNAETRRGRVKFDDTIFKATLYDLPCITESYKTFDRKTIYKIADIAQILVCRLPGDLSSSEDDDDEYDPAKRSSTGAATTVDGDKKKKEKDKEKKYQWPHGLTPPMKNVRKRRFRKVARQKTQDHDEIEKEVRRLFRADHEAIDVKWEIIEDDQEVEITKPLEKDPLEHNDLFGGAVSESDEEDASQKGHTERHHAPSSVDQRTDFDGLFSGDMGELSNMDTTSQANPIDDEHLDQSQWTQQDDLNLDDSTTTGGLSEETRTKLEECQQELYRLNNEKANIDNQLAQMNNPALRNMLLLRARTIEAEIERARMEHDQLSNM</sequence>
<keyword evidence="9" id="KW-0539">Nucleus</keyword>
<dbReference type="GO" id="GO:0051123">
    <property type="term" value="P:RNA polymerase II preinitiation complex assembly"/>
    <property type="evidence" value="ECO:0007669"/>
    <property type="project" value="TreeGrafter"/>
</dbReference>
<evidence type="ECO:0000256" key="8">
    <source>
        <dbReference type="ARBA" id="ARBA00023204"/>
    </source>
</evidence>
<comment type="similarity">
    <text evidence="3">Belongs to the TAF7 family.</text>
</comment>
<dbReference type="SMART" id="SM01370">
    <property type="entry name" value="TAFII55_N"/>
    <property type="match status" value="1"/>
</dbReference>
<feature type="compositionally biased region" description="Acidic residues" evidence="11">
    <location>
        <begin position="759"/>
        <end position="769"/>
    </location>
</feature>
<feature type="region of interest" description="Disordered" evidence="11">
    <location>
        <begin position="153"/>
        <end position="183"/>
    </location>
</feature>
<feature type="region of interest" description="Disordered" evidence="11">
    <location>
        <begin position="468"/>
        <end position="511"/>
    </location>
</feature>
<organism evidence="14 15">
    <name type="scientific">Adineta ricciae</name>
    <name type="common">Rotifer</name>
    <dbReference type="NCBI Taxonomy" id="249248"/>
    <lineage>
        <taxon>Eukaryota</taxon>
        <taxon>Metazoa</taxon>
        <taxon>Spiralia</taxon>
        <taxon>Gnathifera</taxon>
        <taxon>Rotifera</taxon>
        <taxon>Eurotatoria</taxon>
        <taxon>Bdelloidea</taxon>
        <taxon>Adinetida</taxon>
        <taxon>Adinetidae</taxon>
        <taxon>Adineta</taxon>
    </lineage>
</organism>
<comment type="subcellular location">
    <subcellularLocation>
        <location evidence="1">Nucleus</location>
    </subcellularLocation>
</comment>
<reference evidence="14" key="1">
    <citation type="submission" date="2021-02" db="EMBL/GenBank/DDBJ databases">
        <authorList>
            <person name="Nowell W R."/>
        </authorList>
    </citation>
    <scope>NUCLEOTIDE SEQUENCE</scope>
</reference>
<evidence type="ECO:0000256" key="9">
    <source>
        <dbReference type="ARBA" id="ARBA00023242"/>
    </source>
</evidence>
<protein>
    <recommendedName>
        <fullName evidence="10">Structure-specific endonuclease subunit SLX4</fullName>
    </recommendedName>
</protein>
<evidence type="ECO:0000313" key="14">
    <source>
        <dbReference type="EMBL" id="CAF1058176.1"/>
    </source>
</evidence>
<dbReference type="PANTHER" id="PTHR12228:SF0">
    <property type="entry name" value="TATA-BOX BINDING PROTEIN ASSOCIATED FACTOR 7"/>
    <property type="match status" value="1"/>
</dbReference>
<evidence type="ECO:0000259" key="13">
    <source>
        <dbReference type="SMART" id="SM01370"/>
    </source>
</evidence>
<evidence type="ECO:0000256" key="4">
    <source>
        <dbReference type="ARBA" id="ARBA00022763"/>
    </source>
</evidence>
<dbReference type="PANTHER" id="PTHR12228">
    <property type="entry name" value="TRANSCRIPTION INITIATION FACTOR TFIID 55 KD SUBUNIT-RELATED"/>
    <property type="match status" value="1"/>
</dbReference>
<keyword evidence="4" id="KW-0227">DNA damage</keyword>
<comment type="caution">
    <text evidence="14">The sequence shown here is derived from an EMBL/GenBank/DDBJ whole genome shotgun (WGS) entry which is preliminary data.</text>
</comment>
<keyword evidence="12" id="KW-0472">Membrane</keyword>
<feature type="region of interest" description="Disordered" evidence="11">
    <location>
        <begin position="792"/>
        <end position="850"/>
    </location>
</feature>
<feature type="transmembrane region" description="Helical" evidence="12">
    <location>
        <begin position="20"/>
        <end position="43"/>
    </location>
</feature>
<feature type="domain" description="TAFII55 protein conserved region" evidence="13">
    <location>
        <begin position="948"/>
        <end position="1127"/>
    </location>
</feature>
<evidence type="ECO:0000256" key="5">
    <source>
        <dbReference type="ARBA" id="ARBA00023015"/>
    </source>
</evidence>
<keyword evidence="5" id="KW-0805">Transcription regulation</keyword>
<feature type="region of interest" description="Disordered" evidence="11">
    <location>
        <begin position="695"/>
        <end position="770"/>
    </location>
</feature>
<accession>A0A814KXB1</accession>
<feature type="compositionally biased region" description="Basic and acidic residues" evidence="11">
    <location>
        <begin position="1143"/>
        <end position="1154"/>
    </location>
</feature>
<gene>
    <name evidence="14" type="ORF">XAT740_LOCUS16139</name>
</gene>
<feature type="compositionally biased region" description="Low complexity" evidence="11">
    <location>
        <begin position="819"/>
        <end position="838"/>
    </location>
</feature>
<evidence type="ECO:0000256" key="11">
    <source>
        <dbReference type="SAM" id="MobiDB-lite"/>
    </source>
</evidence>
<keyword evidence="12" id="KW-0812">Transmembrane</keyword>
<evidence type="ECO:0000313" key="15">
    <source>
        <dbReference type="Proteomes" id="UP000663828"/>
    </source>
</evidence>
<dbReference type="InterPro" id="IPR018574">
    <property type="entry name" value="Structure-sp_endonuc_su_Slx4"/>
</dbReference>
<dbReference type="InterPro" id="IPR006751">
    <property type="entry name" value="TAFII55_prot_cons_reg"/>
</dbReference>
<dbReference type="GO" id="GO:0006281">
    <property type="term" value="P:DNA repair"/>
    <property type="evidence" value="ECO:0007669"/>
    <property type="project" value="UniProtKB-KW"/>
</dbReference>
<evidence type="ECO:0000256" key="2">
    <source>
        <dbReference type="ARBA" id="ARBA00006661"/>
    </source>
</evidence>
<feature type="compositionally biased region" description="Basic and acidic residues" evidence="11">
    <location>
        <begin position="1065"/>
        <end position="1079"/>
    </location>
</feature>
<proteinExistence type="inferred from homology"/>
<feature type="compositionally biased region" description="Polar residues" evidence="11">
    <location>
        <begin position="745"/>
        <end position="758"/>
    </location>
</feature>
<dbReference type="GO" id="GO:0016251">
    <property type="term" value="F:RNA polymerase II general transcription initiation factor activity"/>
    <property type="evidence" value="ECO:0007669"/>
    <property type="project" value="TreeGrafter"/>
</dbReference>
<keyword evidence="7" id="KW-0233">DNA recombination</keyword>
<keyword evidence="6" id="KW-0804">Transcription</keyword>
<name>A0A814KXB1_ADIRI</name>
<dbReference type="CDD" id="cd08047">
    <property type="entry name" value="TAF7"/>
    <property type="match status" value="1"/>
</dbReference>
<evidence type="ECO:0000256" key="10">
    <source>
        <dbReference type="ARBA" id="ARBA00029496"/>
    </source>
</evidence>
<feature type="compositionally biased region" description="Basic residues" evidence="11">
    <location>
        <begin position="604"/>
        <end position="619"/>
    </location>
</feature>
<dbReference type="GO" id="GO:0005669">
    <property type="term" value="C:transcription factor TFIID complex"/>
    <property type="evidence" value="ECO:0007669"/>
    <property type="project" value="InterPro"/>
</dbReference>
<evidence type="ECO:0000256" key="6">
    <source>
        <dbReference type="ARBA" id="ARBA00023163"/>
    </source>
</evidence>
<dbReference type="EMBL" id="CAJNOR010001019">
    <property type="protein sequence ID" value="CAF1058176.1"/>
    <property type="molecule type" value="Genomic_DNA"/>
</dbReference>
<dbReference type="Proteomes" id="UP000663828">
    <property type="component" value="Unassembled WGS sequence"/>
</dbReference>
<feature type="compositionally biased region" description="Polar residues" evidence="11">
    <location>
        <begin position="1219"/>
        <end position="1238"/>
    </location>
</feature>
<evidence type="ECO:0000256" key="7">
    <source>
        <dbReference type="ARBA" id="ARBA00023172"/>
    </source>
</evidence>
<dbReference type="Pfam" id="PF04658">
    <property type="entry name" value="TAFII55_N"/>
    <property type="match status" value="1"/>
</dbReference>
<feature type="region of interest" description="Disordered" evidence="11">
    <location>
        <begin position="591"/>
        <end position="637"/>
    </location>
</feature>
<evidence type="ECO:0000256" key="3">
    <source>
        <dbReference type="ARBA" id="ARBA00009368"/>
    </source>
</evidence>
<evidence type="ECO:0000256" key="1">
    <source>
        <dbReference type="ARBA" id="ARBA00004123"/>
    </source>
</evidence>
<dbReference type="Pfam" id="PF09494">
    <property type="entry name" value="Slx4"/>
    <property type="match status" value="1"/>
</dbReference>
<dbReference type="InterPro" id="IPR037817">
    <property type="entry name" value="TAF7"/>
</dbReference>